<keyword evidence="9" id="KW-0862">Zinc</keyword>
<keyword evidence="6 22" id="KW-0812">Transmembrane</keyword>
<comment type="pathway">
    <text evidence="3">Protein modification; protein glycosylation.</text>
</comment>
<organism evidence="24 25">
    <name type="scientific">Rhynchophorus ferrugineus</name>
    <name type="common">Red palm weevil</name>
    <name type="synonym">Curculio ferrugineus</name>
    <dbReference type="NCBI Taxonomy" id="354439"/>
    <lineage>
        <taxon>Eukaryota</taxon>
        <taxon>Metazoa</taxon>
        <taxon>Ecdysozoa</taxon>
        <taxon>Arthropoda</taxon>
        <taxon>Hexapoda</taxon>
        <taxon>Insecta</taxon>
        <taxon>Pterygota</taxon>
        <taxon>Neoptera</taxon>
        <taxon>Endopterygota</taxon>
        <taxon>Coleoptera</taxon>
        <taxon>Polyphaga</taxon>
        <taxon>Cucujiformia</taxon>
        <taxon>Curculionidae</taxon>
        <taxon>Dryophthorinae</taxon>
        <taxon>Rhynchophorus</taxon>
    </lineage>
</organism>
<dbReference type="InterPro" id="IPR011330">
    <property type="entry name" value="Glyco_hydro/deAcase_b/a-brl"/>
</dbReference>
<dbReference type="FunFam" id="3.20.110.10:FF:000003">
    <property type="entry name" value="Alpha-mannosidase"/>
    <property type="match status" value="1"/>
</dbReference>
<evidence type="ECO:0000256" key="13">
    <source>
        <dbReference type="ARBA" id="ARBA00023136"/>
    </source>
</evidence>
<dbReference type="FunFam" id="2.60.40.1180:FF:000019">
    <property type="entry name" value="Alpha-mannosidase 2"/>
    <property type="match status" value="1"/>
</dbReference>
<keyword evidence="15" id="KW-0326">Glycosidase</keyword>
<proteinExistence type="inferred from homology"/>
<evidence type="ECO:0000313" key="25">
    <source>
        <dbReference type="Proteomes" id="UP000625711"/>
    </source>
</evidence>
<evidence type="ECO:0000256" key="11">
    <source>
        <dbReference type="ARBA" id="ARBA00022989"/>
    </source>
</evidence>
<feature type="non-terminal residue" evidence="24">
    <location>
        <position position="1"/>
    </location>
</feature>
<dbReference type="SUPFAM" id="SSF74650">
    <property type="entry name" value="Galactose mutarotase-like"/>
    <property type="match status" value="1"/>
</dbReference>
<dbReference type="OrthoDB" id="10261055at2759"/>
<dbReference type="CDD" id="cd10809">
    <property type="entry name" value="GH38N_AMII_GMII_SfManIII_like"/>
    <property type="match status" value="1"/>
</dbReference>
<dbReference type="PANTHER" id="PTHR11607:SF3">
    <property type="entry name" value="LYSOSOMAL ALPHA-MANNOSIDASE"/>
    <property type="match status" value="1"/>
</dbReference>
<reference evidence="24" key="1">
    <citation type="submission" date="2020-08" db="EMBL/GenBank/DDBJ databases">
        <title>Genome sequencing and assembly of the red palm weevil Rhynchophorus ferrugineus.</title>
        <authorList>
            <person name="Dias G.B."/>
            <person name="Bergman C.M."/>
            <person name="Manee M."/>
        </authorList>
    </citation>
    <scope>NUCLEOTIDE SEQUENCE</scope>
    <source>
        <strain evidence="24">AA-2017</strain>
        <tissue evidence="24">Whole larva</tissue>
    </source>
</reference>
<dbReference type="InterPro" id="IPR015341">
    <property type="entry name" value="Glyco_hydro_38_cen"/>
</dbReference>
<evidence type="ECO:0000259" key="23">
    <source>
        <dbReference type="SMART" id="SM00872"/>
    </source>
</evidence>
<dbReference type="GO" id="GO:0046872">
    <property type="term" value="F:metal ion binding"/>
    <property type="evidence" value="ECO:0007669"/>
    <property type="project" value="UniProtKB-KW"/>
</dbReference>
<evidence type="ECO:0000256" key="20">
    <source>
        <dbReference type="ARBA" id="ARBA00083602"/>
    </source>
</evidence>
<dbReference type="Pfam" id="PF09261">
    <property type="entry name" value="Alpha-mann_mid"/>
    <property type="match status" value="1"/>
</dbReference>
<evidence type="ECO:0000256" key="14">
    <source>
        <dbReference type="ARBA" id="ARBA00023157"/>
    </source>
</evidence>
<evidence type="ECO:0000256" key="18">
    <source>
        <dbReference type="ARBA" id="ARBA00071851"/>
    </source>
</evidence>
<evidence type="ECO:0000256" key="3">
    <source>
        <dbReference type="ARBA" id="ARBA00004922"/>
    </source>
</evidence>
<dbReference type="EC" id="3.2.1.114" evidence="17"/>
<evidence type="ECO:0000256" key="9">
    <source>
        <dbReference type="ARBA" id="ARBA00022833"/>
    </source>
</evidence>
<dbReference type="InterPro" id="IPR027291">
    <property type="entry name" value="Glyco_hydro_38_N_sf"/>
</dbReference>
<keyword evidence="25" id="KW-1185">Reference proteome</keyword>
<evidence type="ECO:0000256" key="4">
    <source>
        <dbReference type="ARBA" id="ARBA00009792"/>
    </source>
</evidence>
<keyword evidence="11 22" id="KW-1133">Transmembrane helix</keyword>
<dbReference type="Gene3D" id="3.20.110.10">
    <property type="entry name" value="Glycoside hydrolase 38, N terminal domain"/>
    <property type="match status" value="1"/>
</dbReference>
<dbReference type="SUPFAM" id="SSF88688">
    <property type="entry name" value="Families 57/38 glycoside transferase middle domain"/>
    <property type="match status" value="1"/>
</dbReference>
<evidence type="ECO:0000313" key="24">
    <source>
        <dbReference type="EMBL" id="KAF7264984.1"/>
    </source>
</evidence>
<dbReference type="InterPro" id="IPR037094">
    <property type="entry name" value="Glyco_hydro_38_cen_sf"/>
</dbReference>
<name>A0A834HNE4_RHYFE</name>
<keyword evidence="13 22" id="KW-0472">Membrane</keyword>
<dbReference type="GO" id="GO:0030246">
    <property type="term" value="F:carbohydrate binding"/>
    <property type="evidence" value="ECO:0007669"/>
    <property type="project" value="InterPro"/>
</dbReference>
<evidence type="ECO:0000256" key="22">
    <source>
        <dbReference type="SAM" id="Phobius"/>
    </source>
</evidence>
<accession>A0A834HNE4</accession>
<dbReference type="InterPro" id="IPR013780">
    <property type="entry name" value="Glyco_hydro_b"/>
</dbReference>
<feature type="domain" description="Glycoside hydrolase family 38 central" evidence="23">
    <location>
        <begin position="490"/>
        <end position="577"/>
    </location>
</feature>
<dbReference type="AlphaFoldDB" id="A0A834HNE4"/>
<dbReference type="InterPro" id="IPR000602">
    <property type="entry name" value="Glyco_hydro_38_N"/>
</dbReference>
<keyword evidence="12" id="KW-0333">Golgi apparatus</keyword>
<keyword evidence="10" id="KW-0735">Signal-anchor</keyword>
<comment type="catalytic activity">
    <reaction evidence="21">
        <text>N(4)-{beta-D-GlcNAc-(1-&gt;2)-alpha-D-Man-(1-&gt;3)-[alpha-D-Man-(1-&gt;3)-[alpha-D-Man-(1-&gt;6)]-alpha-D-Man-(1-&gt;6)]-beta-D-Man-(1-&gt;4)-beta-D-GlcNAc-(1-&gt;4)-beta-D-GlcNAc}-L-asparaginyl-[protein] + 2 H2O = 2 alpha-D-mannopyranose + an N(4)-{beta-D-GlcNAc-(1-&gt;2)-alpha-D-Man-(1-&gt;3)-[alpha-D-Man-(1-&gt;6)]-beta-D-Man-(1-&gt;4)-beta-D-GlcNAc-(1-&gt;4)-beta-D-GlcNAc}-L-asparaginyl-[protein]</text>
        <dbReference type="Rhea" id="RHEA:56052"/>
        <dbReference type="Rhea" id="RHEA-COMP:14368"/>
        <dbReference type="Rhea" id="RHEA-COMP:14369"/>
        <dbReference type="ChEBI" id="CHEBI:15377"/>
        <dbReference type="ChEBI" id="CHEBI:28729"/>
        <dbReference type="ChEBI" id="CHEBI:60615"/>
        <dbReference type="ChEBI" id="CHEBI:60625"/>
        <dbReference type="EC" id="3.2.1.114"/>
    </reaction>
</comment>
<evidence type="ECO:0000256" key="7">
    <source>
        <dbReference type="ARBA" id="ARBA00022723"/>
    </source>
</evidence>
<evidence type="ECO:0000256" key="16">
    <source>
        <dbReference type="ARBA" id="ARBA00059516"/>
    </source>
</evidence>
<dbReference type="InterPro" id="IPR050843">
    <property type="entry name" value="Glycosyl_Hydrlase_38"/>
</dbReference>
<protein>
    <recommendedName>
        <fullName evidence="18">Alpha-mannosidase 2</fullName>
        <ecNumber evidence="17">3.2.1.114</ecNumber>
    </recommendedName>
    <alternativeName>
        <fullName evidence="19">Golgi alpha-mannosidase II</fullName>
    </alternativeName>
    <alternativeName>
        <fullName evidence="20">Mannosyl-oligosaccharide 1,3-1,6-alpha-mannosidase</fullName>
    </alternativeName>
</protein>
<dbReference type="FunFam" id="1.20.1270.50:FF:000001">
    <property type="entry name" value="Alpha-mannosidase"/>
    <property type="match status" value="1"/>
</dbReference>
<dbReference type="PANTHER" id="PTHR11607">
    <property type="entry name" value="ALPHA-MANNOSIDASE"/>
    <property type="match status" value="1"/>
</dbReference>
<evidence type="ECO:0000256" key="6">
    <source>
        <dbReference type="ARBA" id="ARBA00022692"/>
    </source>
</evidence>
<evidence type="ECO:0000256" key="19">
    <source>
        <dbReference type="ARBA" id="ARBA00075635"/>
    </source>
</evidence>
<dbReference type="InterPro" id="IPR011013">
    <property type="entry name" value="Gal_mutarotase_sf_dom"/>
</dbReference>
<dbReference type="GO" id="GO:0006013">
    <property type="term" value="P:mannose metabolic process"/>
    <property type="evidence" value="ECO:0007669"/>
    <property type="project" value="InterPro"/>
</dbReference>
<evidence type="ECO:0000256" key="15">
    <source>
        <dbReference type="ARBA" id="ARBA00023295"/>
    </source>
</evidence>
<gene>
    <name evidence="24" type="ORF">GWI33_021779</name>
</gene>
<keyword evidence="14" id="KW-1015">Disulfide bond</keyword>
<comment type="subunit">
    <text evidence="5">Homodimer; disulfide-linked.</text>
</comment>
<dbReference type="Gene3D" id="2.60.40.1180">
    <property type="entry name" value="Golgi alpha-mannosidase II"/>
    <property type="match status" value="1"/>
</dbReference>
<keyword evidence="8" id="KW-0378">Hydrolase</keyword>
<dbReference type="SMART" id="SM00872">
    <property type="entry name" value="Alpha-mann_mid"/>
    <property type="match status" value="1"/>
</dbReference>
<comment type="function">
    <text evidence="16">Catalyzes the first committed step in the biosynthesis of complex N-glycans. It controls conversion of high mannose to complex N-glycans; the final hydrolytic step in the N-glycan maturation pathway.</text>
</comment>
<evidence type="ECO:0000256" key="10">
    <source>
        <dbReference type="ARBA" id="ARBA00022968"/>
    </source>
</evidence>
<comment type="cofactor">
    <cofactor evidence="1">
        <name>Zn(2+)</name>
        <dbReference type="ChEBI" id="CHEBI:29105"/>
    </cofactor>
</comment>
<evidence type="ECO:0000256" key="2">
    <source>
        <dbReference type="ARBA" id="ARBA00004323"/>
    </source>
</evidence>
<dbReference type="SUPFAM" id="SSF88713">
    <property type="entry name" value="Glycoside hydrolase/deacetylase"/>
    <property type="match status" value="1"/>
</dbReference>
<dbReference type="GO" id="GO:0006491">
    <property type="term" value="P:N-glycan processing"/>
    <property type="evidence" value="ECO:0007669"/>
    <property type="project" value="TreeGrafter"/>
</dbReference>
<dbReference type="InterPro" id="IPR028995">
    <property type="entry name" value="Glyco_hydro_57/38_cen_sf"/>
</dbReference>
<keyword evidence="7" id="KW-0479">Metal-binding</keyword>
<evidence type="ECO:0000256" key="8">
    <source>
        <dbReference type="ARBA" id="ARBA00022801"/>
    </source>
</evidence>
<dbReference type="EMBL" id="JAACXV010015331">
    <property type="protein sequence ID" value="KAF7264984.1"/>
    <property type="molecule type" value="Genomic_DNA"/>
</dbReference>
<evidence type="ECO:0000256" key="12">
    <source>
        <dbReference type="ARBA" id="ARBA00023034"/>
    </source>
</evidence>
<comment type="similarity">
    <text evidence="4">Belongs to the glycosyl hydrolase 38 family.</text>
</comment>
<comment type="caution">
    <text evidence="24">The sequence shown here is derived from an EMBL/GenBank/DDBJ whole genome shotgun (WGS) entry which is preliminary data.</text>
</comment>
<dbReference type="Proteomes" id="UP000625711">
    <property type="component" value="Unassembled WGS sequence"/>
</dbReference>
<dbReference type="Gene3D" id="1.20.1270.50">
    <property type="entry name" value="Glycoside hydrolase family 38, central domain"/>
    <property type="match status" value="1"/>
</dbReference>
<evidence type="ECO:0000256" key="1">
    <source>
        <dbReference type="ARBA" id="ARBA00001947"/>
    </source>
</evidence>
<dbReference type="Pfam" id="PF01074">
    <property type="entry name" value="Glyco_hydro_38N"/>
    <property type="match status" value="1"/>
</dbReference>
<evidence type="ECO:0000256" key="21">
    <source>
        <dbReference type="ARBA" id="ARBA00093232"/>
    </source>
</evidence>
<feature type="transmembrane region" description="Helical" evidence="22">
    <location>
        <begin position="7"/>
        <end position="25"/>
    </location>
</feature>
<dbReference type="GO" id="GO:0000139">
    <property type="term" value="C:Golgi membrane"/>
    <property type="evidence" value="ECO:0007669"/>
    <property type="project" value="UniProtKB-SubCell"/>
</dbReference>
<dbReference type="GO" id="GO:0004572">
    <property type="term" value="F:mannosyl-oligosaccharide 1,3-1,6-alpha-mannosidase activity"/>
    <property type="evidence" value="ECO:0007669"/>
    <property type="project" value="UniProtKB-EC"/>
</dbReference>
<comment type="subcellular location">
    <subcellularLocation>
        <location evidence="2">Golgi apparatus membrane</location>
        <topology evidence="2">Single-pass type II membrane protein</topology>
    </subcellularLocation>
</comment>
<sequence>MKLKRAVIVFGSLIILVIIFTIYTAKDLTLSVRKTTITQELKDNQWLHFEDRIKQLEDDLSRHHNAVAEIKIAMQNMLSSSTNSMQNKKVAPLPLKPPLEVNKMIYSTLCPFHINFKPRADIQMLDLYKILTFDNPDGGAWKQGWRIEVDEKEWNRKNKLKVFVVPHSHNDPGWTKTLEEYYITQTKHILDNMIVKLAEDARRKFIWAEISFFSMWWEELEKEQKEVVKRLLQNNQLEIVTGGWVMNDEANSHFISIIHQLSEGHQWLKQNLNYTPISHWSIDPFGMGLTQPAILKNVGLQNMLIQRVHYSVKKELAKTKQLEFRWRQLWDNSGSSDMFCHMMPFYGYDVPHTCGPDPKICCQFDFKRLPNHGLHCPWKVPPVPITDKNVAQRAEMLLDQYRKKSKLYKTNVVIAPLGDDFRYDHPTEWDVQYTNYQKLFDYMNANLQLNVQAQFGTLTDYFKELRKNKDISEFPILSGDFFTYADRDDHYWSGYYTSRPFYKRMDRILLSYIRAAETLHALTHHSGKPGSEWVTDSVNGLEHLLVSARQNFALFQHHDGITGTAKDHVVVDYGKRLLTSIHNCQRVIQLCTNVLLEGMGSQGPFEQDTSYYNFEDIWHSHNNLPERMQITIGVPDLPTKKVVIYNSLAFTRHEVVTFHINTPFIEIFDFRGKRIPCQISPIFEYGSTMSQTKYELAFIANIPAFGTVSYTITAVYKENKPEETVFSQIKIFNQYGEKAPNGFKVEVSPSPSEF</sequence>
<evidence type="ECO:0000256" key="17">
    <source>
        <dbReference type="ARBA" id="ARBA00066412"/>
    </source>
</evidence>
<evidence type="ECO:0000256" key="5">
    <source>
        <dbReference type="ARBA" id="ARBA00011748"/>
    </source>
</evidence>